<dbReference type="InterPro" id="IPR002048">
    <property type="entry name" value="EF_hand_dom"/>
</dbReference>
<dbReference type="InterPro" id="IPR011992">
    <property type="entry name" value="EF-hand-dom_pair"/>
</dbReference>
<sequence>MSCGRRSKSAGNSIFFAQKWNQLRLGTQVSTSNKHEQDEYPGLERKFRSASSDSLSAVKTFSFGADIRTKVMEQLEVEDLQCFQFALMELSQKQGGYVDLDAFRSIMKLHLKLPPAQMEMMVKKLFDEIDVDGLGRISCGDICTFLLSKHKAKEVQLAKVQLVQIKEPIKTFDFPNQEQIARTVAQKHGRGYIVAKTDGTLTFWSPDLKITKQRSLAFDGGTNRLTPKWYTDFLFLNDISKFVSSTGDRELEFYEMTTFAAYCRIVGLDTVPVCLTWGPPRCQRFFFYLFSPPSQQLLFFAVCSDKSWFLHALMHHPKWALQCTI</sequence>
<keyword evidence="4" id="KW-1185">Reference proteome</keyword>
<dbReference type="PROSITE" id="PS50222">
    <property type="entry name" value="EF_HAND_2"/>
    <property type="match status" value="1"/>
</dbReference>
<organism evidence="3 4">
    <name type="scientific">Dibothriocephalus latus</name>
    <name type="common">Fish tapeworm</name>
    <name type="synonym">Diphyllobothrium latum</name>
    <dbReference type="NCBI Taxonomy" id="60516"/>
    <lineage>
        <taxon>Eukaryota</taxon>
        <taxon>Metazoa</taxon>
        <taxon>Spiralia</taxon>
        <taxon>Lophotrochozoa</taxon>
        <taxon>Platyhelminthes</taxon>
        <taxon>Cestoda</taxon>
        <taxon>Eucestoda</taxon>
        <taxon>Diphyllobothriidea</taxon>
        <taxon>Diphyllobothriidae</taxon>
        <taxon>Dibothriocephalus</taxon>
    </lineage>
</organism>
<dbReference type="EMBL" id="UYRU01046082">
    <property type="protein sequence ID" value="VDN08943.1"/>
    <property type="molecule type" value="Genomic_DNA"/>
</dbReference>
<evidence type="ECO:0000313" key="4">
    <source>
        <dbReference type="Proteomes" id="UP000281553"/>
    </source>
</evidence>
<dbReference type="AlphaFoldDB" id="A0A3P7LEB4"/>
<accession>A0A3P7LEB4</accession>
<proteinExistence type="predicted"/>
<evidence type="ECO:0000256" key="1">
    <source>
        <dbReference type="ARBA" id="ARBA00022737"/>
    </source>
</evidence>
<dbReference type="InterPro" id="IPR036322">
    <property type="entry name" value="WD40_repeat_dom_sf"/>
</dbReference>
<gene>
    <name evidence="3" type="ORF">DILT_LOCUS4774</name>
</gene>
<keyword evidence="1" id="KW-0677">Repeat</keyword>
<evidence type="ECO:0000259" key="2">
    <source>
        <dbReference type="PROSITE" id="PS50222"/>
    </source>
</evidence>
<dbReference type="GO" id="GO:0005509">
    <property type="term" value="F:calcium ion binding"/>
    <property type="evidence" value="ECO:0007669"/>
    <property type="project" value="InterPro"/>
</dbReference>
<name>A0A3P7LEB4_DIBLA</name>
<dbReference type="PANTHER" id="PTHR44324:SF4">
    <property type="entry name" value="WD40 REPEAT DOMAIN 95"/>
    <property type="match status" value="1"/>
</dbReference>
<dbReference type="SUPFAM" id="SSF47473">
    <property type="entry name" value="EF-hand"/>
    <property type="match status" value="1"/>
</dbReference>
<evidence type="ECO:0000313" key="3">
    <source>
        <dbReference type="EMBL" id="VDN08943.1"/>
    </source>
</evidence>
<reference evidence="3 4" key="1">
    <citation type="submission" date="2018-11" db="EMBL/GenBank/DDBJ databases">
        <authorList>
            <consortium name="Pathogen Informatics"/>
        </authorList>
    </citation>
    <scope>NUCLEOTIDE SEQUENCE [LARGE SCALE GENOMIC DNA]</scope>
</reference>
<dbReference type="InterPro" id="IPR051242">
    <property type="entry name" value="WD-EF-hand_domain"/>
</dbReference>
<dbReference type="Proteomes" id="UP000281553">
    <property type="component" value="Unassembled WGS sequence"/>
</dbReference>
<dbReference type="PANTHER" id="PTHR44324">
    <property type="entry name" value="WD40 REPEAT DOMAIN 95"/>
    <property type="match status" value="1"/>
</dbReference>
<dbReference type="OrthoDB" id="75172at2759"/>
<dbReference type="SUPFAM" id="SSF50978">
    <property type="entry name" value="WD40 repeat-like"/>
    <property type="match status" value="1"/>
</dbReference>
<protein>
    <recommendedName>
        <fullName evidence="2">EF-hand domain-containing protein</fullName>
    </recommendedName>
</protein>
<feature type="domain" description="EF-hand" evidence="2">
    <location>
        <begin position="117"/>
        <end position="152"/>
    </location>
</feature>
<dbReference type="Gene3D" id="1.10.238.10">
    <property type="entry name" value="EF-hand"/>
    <property type="match status" value="1"/>
</dbReference>